<comment type="catalytic activity">
    <reaction evidence="4">
        <text>The enzyme specifically hydrolyzes (1-&gt;4)-beta-D-galactosidic linkages in type I arabinogalactans.</text>
        <dbReference type="EC" id="3.2.1.89"/>
    </reaction>
</comment>
<dbReference type="SUPFAM" id="SSF51445">
    <property type="entry name" value="(Trans)glycosidases"/>
    <property type="match status" value="1"/>
</dbReference>
<dbReference type="GO" id="GO:0031218">
    <property type="term" value="F:arabinogalactan endo-1,4-beta-galactosidase activity"/>
    <property type="evidence" value="ECO:0007669"/>
    <property type="project" value="UniProtKB-EC"/>
</dbReference>
<dbReference type="GO" id="GO:0015926">
    <property type="term" value="F:glucosidase activity"/>
    <property type="evidence" value="ECO:0007669"/>
    <property type="project" value="InterPro"/>
</dbReference>
<dbReference type="PANTHER" id="PTHR34983:SF2">
    <property type="entry name" value="ENDO-BETA-1,4-GALACTANASE"/>
    <property type="match status" value="1"/>
</dbReference>
<protein>
    <recommendedName>
        <fullName evidence="4">Arabinogalactan endo-beta-1,4-galactanase</fullName>
        <ecNumber evidence="4">3.2.1.89</ecNumber>
    </recommendedName>
</protein>
<keyword evidence="2 4" id="KW-0378">Hydrolase</keyword>
<dbReference type="Pfam" id="PF07745">
    <property type="entry name" value="Glyco_hydro_53"/>
    <property type="match status" value="1"/>
</dbReference>
<feature type="domain" description="SLH" evidence="5">
    <location>
        <begin position="1151"/>
        <end position="1205"/>
    </location>
</feature>
<dbReference type="InterPro" id="IPR017853">
    <property type="entry name" value="GH"/>
</dbReference>
<dbReference type="Gene3D" id="2.60.40.680">
    <property type="match status" value="1"/>
</dbReference>
<gene>
    <name evidence="6" type="ORF">A8709_18935</name>
</gene>
<organism evidence="6 7">
    <name type="scientific">Paenibacillus pectinilyticus</name>
    <dbReference type="NCBI Taxonomy" id="512399"/>
    <lineage>
        <taxon>Bacteria</taxon>
        <taxon>Bacillati</taxon>
        <taxon>Bacillota</taxon>
        <taxon>Bacilli</taxon>
        <taxon>Bacillales</taxon>
        <taxon>Paenibacillaceae</taxon>
        <taxon>Paenibacillus</taxon>
    </lineage>
</organism>
<dbReference type="Gene3D" id="2.60.120.260">
    <property type="entry name" value="Galactose-binding domain-like"/>
    <property type="match status" value="1"/>
</dbReference>
<dbReference type="InterPro" id="IPR001119">
    <property type="entry name" value="SLH_dom"/>
</dbReference>
<name>A0A1C0ZZV6_9BACL</name>
<dbReference type="Gene3D" id="3.20.20.80">
    <property type="entry name" value="Glycosidases"/>
    <property type="match status" value="1"/>
</dbReference>
<feature type="domain" description="SLH" evidence="5">
    <location>
        <begin position="1024"/>
        <end position="1087"/>
    </location>
</feature>
<dbReference type="Pfam" id="PF07532">
    <property type="entry name" value="Big_4"/>
    <property type="match status" value="1"/>
</dbReference>
<keyword evidence="7" id="KW-1185">Reference proteome</keyword>
<evidence type="ECO:0000256" key="2">
    <source>
        <dbReference type="ARBA" id="ARBA00022801"/>
    </source>
</evidence>
<dbReference type="Proteomes" id="UP000093309">
    <property type="component" value="Unassembled WGS sequence"/>
</dbReference>
<comment type="similarity">
    <text evidence="1 4">Belongs to the glycosyl hydrolase 53 family.</text>
</comment>
<dbReference type="STRING" id="512399.A8709_18935"/>
<evidence type="ECO:0000256" key="4">
    <source>
        <dbReference type="RuleBase" id="RU361192"/>
    </source>
</evidence>
<evidence type="ECO:0000313" key="6">
    <source>
        <dbReference type="EMBL" id="OCT13664.1"/>
    </source>
</evidence>
<sequence length="1205" mass="127928">METMRKKKQAQMGRQSLAIAMAGILTTGILPATLPVVSAVSATVSTTTDDIHINPIPGLASDFIKGADVSMLKQIEVSGGKFYDGNMEKDALQILKDHGVNWVRLRVWNNPVDANNIGLGGGNNDKARTIEIAKRAHDLGLKVLLDFHYSDFWADPSKQTKPAAWVGLNTTQLGQALYDYTSDVIQGLTDVGAMPEMVQIGNETNTGMVWPDGQTTGSGGYEGWANLIKKGVQAVRDNDPNNANPLLRTKIMIHLADGGNNELFRRDFDQLTSRQVDYDVIGFSYYPYWHGPLADLKQNMIDISQRYGKEVLVAENAYAYTLNDGDNFSNNFGPGQEQLGGYKATVQGQAQEVHDVMNAVSQVPNGKGLGVFYWEPDWIPVKGAEWSSKEGEGNGWENQAMFDFTGHALPSLDVFNRVSAAQGGAPFVAKATIIHPEQINVTVGGTLLLPSKVQVEFTDDSVRDLPVTWDAVAPEALQHPGTIQLQGTVTGIPLRAAGTITVQGSTNLVSNPGFESGDNANWTITGDSSVVKVVADSANAHGSTYALHYSLPQAMPFSATQTITGLANGSYTLKAWSHGGGGESSMKLFAKDYGGEEVSEDIVNAGWLVWQHPILMNIEVSNNTAVEGEAPNGTATIGVKADGNAGNWGNIDDFEFYTDRSAETLTAPSRVSRGSTFNANVGNGGLVDTIYAEDLVIHYDSNAFEFVSAQSASPTVQVLTTDSHTAGAVRLILGHQGGKSLNTNSVTLTLRAKSSTSQTEGIISVASAQWGTAPAGGVLTPAALGSATVSLYTEDTSTPSTGTGSITNKPEASIELNSDGKASLQQTPILTNGKTAVAAVTSDIWKKMMDTAKPDANGTKKLSLILSKVEGATSYEQQLPREALTGDHQQVEVVTPQGTVTLPANMLSPAVGDGSEPISLTIGNVDLSQIPAALQAKIGSKPVLDLKLKAGNEVIPWHNAASPVTISIPYQPTADELQNPDHIVIWYIDENGQAVAVPNAKYDAATHSVVFTTTHFSTYAVAYVSTTFGDLIGFDWAKQAVEALASKGVTTGTSADSFSPALNVSRADYLVMLVKALGLTANAGPRFQDVAASDYYDEAVGIAKALGLAEGVDAQHFDPKAPISREDLMVLTARALQLSHRLNGNGETSNLNTFAEQSDIAAYAKASISALLQAGLVQGNGYGLAPKAHTTRAEAAVILYRLLHF</sequence>
<feature type="domain" description="SLH" evidence="5">
    <location>
        <begin position="1088"/>
        <end position="1146"/>
    </location>
</feature>
<evidence type="ECO:0000256" key="3">
    <source>
        <dbReference type="ARBA" id="ARBA00023295"/>
    </source>
</evidence>
<dbReference type="AlphaFoldDB" id="A0A1C0ZZV6"/>
<dbReference type="GO" id="GO:0045490">
    <property type="term" value="P:pectin catabolic process"/>
    <property type="evidence" value="ECO:0007669"/>
    <property type="project" value="TreeGrafter"/>
</dbReference>
<dbReference type="PANTHER" id="PTHR34983">
    <property type="entry name" value="ARABINOGALACTAN ENDO-BETA-1,4-GALACTANASE A"/>
    <property type="match status" value="1"/>
</dbReference>
<dbReference type="SUPFAM" id="SSF49384">
    <property type="entry name" value="Carbohydrate-binding domain"/>
    <property type="match status" value="1"/>
</dbReference>
<dbReference type="GO" id="GO:0030246">
    <property type="term" value="F:carbohydrate binding"/>
    <property type="evidence" value="ECO:0007669"/>
    <property type="project" value="InterPro"/>
</dbReference>
<accession>A0A1C0ZZV6</accession>
<evidence type="ECO:0000256" key="1">
    <source>
        <dbReference type="ARBA" id="ARBA00010687"/>
    </source>
</evidence>
<evidence type="ECO:0000313" key="7">
    <source>
        <dbReference type="Proteomes" id="UP000093309"/>
    </source>
</evidence>
<dbReference type="EMBL" id="LYPC01000022">
    <property type="protein sequence ID" value="OCT13664.1"/>
    <property type="molecule type" value="Genomic_DNA"/>
</dbReference>
<evidence type="ECO:0000259" key="5">
    <source>
        <dbReference type="PROSITE" id="PS51272"/>
    </source>
</evidence>
<proteinExistence type="inferred from homology"/>
<dbReference type="InterPro" id="IPR011081">
    <property type="entry name" value="Big_4"/>
</dbReference>
<dbReference type="InterPro" id="IPR011683">
    <property type="entry name" value="Glyco_hydro_53"/>
</dbReference>
<comment type="caution">
    <text evidence="6">The sequence shown here is derived from an EMBL/GenBank/DDBJ whole genome shotgun (WGS) entry which is preliminary data.</text>
</comment>
<keyword evidence="3 4" id="KW-0326">Glycosidase</keyword>
<reference evidence="7" key="1">
    <citation type="submission" date="2016-05" db="EMBL/GenBank/DDBJ databases">
        <title>Paenibacillus oryzae. sp. nov., isolated from the rice root.</title>
        <authorList>
            <person name="Zhang J."/>
            <person name="Zhang X."/>
        </authorList>
    </citation>
    <scope>NUCLEOTIDE SEQUENCE [LARGE SCALE GENOMIC DNA]</scope>
    <source>
        <strain evidence="7">KCTC13222</strain>
    </source>
</reference>
<dbReference type="InterPro" id="IPR008965">
    <property type="entry name" value="CBM2/CBM3_carb-bd_dom_sf"/>
</dbReference>
<dbReference type="EC" id="3.2.1.89" evidence="4"/>
<dbReference type="PROSITE" id="PS51272">
    <property type="entry name" value="SLH"/>
    <property type="match status" value="3"/>
</dbReference>
<dbReference type="Pfam" id="PF00395">
    <property type="entry name" value="SLH"/>
    <property type="match status" value="3"/>
</dbReference>